<feature type="transmembrane region" description="Helical" evidence="1">
    <location>
        <begin position="35"/>
        <end position="57"/>
    </location>
</feature>
<proteinExistence type="predicted"/>
<sequence>MFPCVNKSLLGVECTGCGGQRAAMLLFRGEFSQAFFMYPAIYSLAILFIFLLVNLFIKFKYDYNIKIGLIIFNAVIIAGAYIFKMFHIFY</sequence>
<dbReference type="InterPro" id="IPR021215">
    <property type="entry name" value="DUF2752"/>
</dbReference>
<dbReference type="EMBL" id="JAJBZG010000001">
    <property type="protein sequence ID" value="MCB7480498.1"/>
    <property type="molecule type" value="Genomic_DNA"/>
</dbReference>
<reference evidence="2" key="1">
    <citation type="submission" date="2021-10" db="EMBL/GenBank/DDBJ databases">
        <title>Gramella sp. ASW11-100T, isolated from marine sediment.</title>
        <authorList>
            <person name="Xia C."/>
        </authorList>
    </citation>
    <scope>NUCLEOTIDE SEQUENCE</scope>
    <source>
        <strain evidence="2">ASW11-100</strain>
    </source>
</reference>
<comment type="caution">
    <text evidence="2">The sequence shown here is derived from an EMBL/GenBank/DDBJ whole genome shotgun (WGS) entry which is preliminary data.</text>
</comment>
<keyword evidence="1" id="KW-1133">Transmembrane helix</keyword>
<accession>A0A9X1RUA3</accession>
<dbReference type="RefSeq" id="WP_229338543.1">
    <property type="nucleotide sequence ID" value="NZ_JAJBZG010000001.1"/>
</dbReference>
<evidence type="ECO:0000313" key="2">
    <source>
        <dbReference type="EMBL" id="MCB7480498.1"/>
    </source>
</evidence>
<keyword evidence="3" id="KW-1185">Reference proteome</keyword>
<keyword evidence="1" id="KW-0812">Transmembrane</keyword>
<evidence type="ECO:0000313" key="3">
    <source>
        <dbReference type="Proteomes" id="UP001139414"/>
    </source>
</evidence>
<keyword evidence="1" id="KW-0472">Membrane</keyword>
<feature type="transmembrane region" description="Helical" evidence="1">
    <location>
        <begin position="69"/>
        <end position="89"/>
    </location>
</feature>
<organism evidence="2 3">
    <name type="scientific">Christiangramia sediminis</name>
    <dbReference type="NCBI Taxonomy" id="2881336"/>
    <lineage>
        <taxon>Bacteria</taxon>
        <taxon>Pseudomonadati</taxon>
        <taxon>Bacteroidota</taxon>
        <taxon>Flavobacteriia</taxon>
        <taxon>Flavobacteriales</taxon>
        <taxon>Flavobacteriaceae</taxon>
        <taxon>Christiangramia</taxon>
    </lineage>
</organism>
<dbReference type="AlphaFoldDB" id="A0A9X1RUA3"/>
<dbReference type="Pfam" id="PF10825">
    <property type="entry name" value="DUF2752"/>
    <property type="match status" value="1"/>
</dbReference>
<evidence type="ECO:0000256" key="1">
    <source>
        <dbReference type="SAM" id="Phobius"/>
    </source>
</evidence>
<name>A0A9X1RUA3_9FLAO</name>
<protein>
    <submittedName>
        <fullName evidence="2">DUF2752 domain-containing protein</fullName>
    </submittedName>
</protein>
<gene>
    <name evidence="2" type="ORF">LGQ90_04405</name>
</gene>
<dbReference type="Proteomes" id="UP001139414">
    <property type="component" value="Unassembled WGS sequence"/>
</dbReference>